<proteinExistence type="predicted"/>
<comment type="caution">
    <text evidence="1">The sequence shown here is derived from an EMBL/GenBank/DDBJ whole genome shotgun (WGS) entry which is preliminary data.</text>
</comment>
<dbReference type="AlphaFoldDB" id="A0A9J6FYK7"/>
<evidence type="ECO:0000313" key="2">
    <source>
        <dbReference type="Proteomes" id="UP000821853"/>
    </source>
</evidence>
<dbReference type="VEuPathDB" id="VectorBase:HLOH_052791"/>
<evidence type="ECO:0008006" key="3">
    <source>
        <dbReference type="Google" id="ProtNLM"/>
    </source>
</evidence>
<evidence type="ECO:0000313" key="1">
    <source>
        <dbReference type="EMBL" id="KAH9371190.1"/>
    </source>
</evidence>
<keyword evidence="2" id="KW-1185">Reference proteome</keyword>
<dbReference type="EMBL" id="JABSTR010000005">
    <property type="protein sequence ID" value="KAH9371190.1"/>
    <property type="molecule type" value="Genomic_DNA"/>
</dbReference>
<reference evidence="1 2" key="1">
    <citation type="journal article" date="2020" name="Cell">
        <title>Large-Scale Comparative Analyses of Tick Genomes Elucidate Their Genetic Diversity and Vector Capacities.</title>
        <authorList>
            <consortium name="Tick Genome and Microbiome Consortium (TIGMIC)"/>
            <person name="Jia N."/>
            <person name="Wang J."/>
            <person name="Shi W."/>
            <person name="Du L."/>
            <person name="Sun Y."/>
            <person name="Zhan W."/>
            <person name="Jiang J.F."/>
            <person name="Wang Q."/>
            <person name="Zhang B."/>
            <person name="Ji P."/>
            <person name="Bell-Sakyi L."/>
            <person name="Cui X.M."/>
            <person name="Yuan T.T."/>
            <person name="Jiang B.G."/>
            <person name="Yang W.F."/>
            <person name="Lam T.T."/>
            <person name="Chang Q.C."/>
            <person name="Ding S.J."/>
            <person name="Wang X.J."/>
            <person name="Zhu J.G."/>
            <person name="Ruan X.D."/>
            <person name="Zhao L."/>
            <person name="Wei J.T."/>
            <person name="Ye R.Z."/>
            <person name="Que T.C."/>
            <person name="Du C.H."/>
            <person name="Zhou Y.H."/>
            <person name="Cheng J.X."/>
            <person name="Dai P.F."/>
            <person name="Guo W.B."/>
            <person name="Han X.H."/>
            <person name="Huang E.J."/>
            <person name="Li L.F."/>
            <person name="Wei W."/>
            <person name="Gao Y.C."/>
            <person name="Liu J.Z."/>
            <person name="Shao H.Z."/>
            <person name="Wang X."/>
            <person name="Wang C.C."/>
            <person name="Yang T.C."/>
            <person name="Huo Q.B."/>
            <person name="Li W."/>
            <person name="Chen H.Y."/>
            <person name="Chen S.E."/>
            <person name="Zhou L.G."/>
            <person name="Ni X.B."/>
            <person name="Tian J.H."/>
            <person name="Sheng Y."/>
            <person name="Liu T."/>
            <person name="Pan Y.S."/>
            <person name="Xia L.Y."/>
            <person name="Li J."/>
            <person name="Zhao F."/>
            <person name="Cao W.C."/>
        </authorList>
    </citation>
    <scope>NUCLEOTIDE SEQUENCE [LARGE SCALE GENOMIC DNA]</scope>
    <source>
        <strain evidence="1">HaeL-2018</strain>
    </source>
</reference>
<protein>
    <recommendedName>
        <fullName evidence="3">Tick transposon</fullName>
    </recommendedName>
</protein>
<gene>
    <name evidence="1" type="ORF">HPB48_005660</name>
</gene>
<dbReference type="OrthoDB" id="6527330at2759"/>
<accession>A0A9J6FYK7</accession>
<sequence>MSRRVFPPPHPKLIRAQAVSLRLLQTGTYTCLAVLHEVYSDVHRDDACPSCKQTSTLAHMLWKCGSAYPKLRKEEWDSLLRSPALDKQILAVRHACDRTSGLDLPVPTWD</sequence>
<dbReference type="Proteomes" id="UP000821853">
    <property type="component" value="Chromosome 3"/>
</dbReference>
<name>A0A9J6FYK7_HAELO</name>
<organism evidence="1 2">
    <name type="scientific">Haemaphysalis longicornis</name>
    <name type="common">Bush tick</name>
    <dbReference type="NCBI Taxonomy" id="44386"/>
    <lineage>
        <taxon>Eukaryota</taxon>
        <taxon>Metazoa</taxon>
        <taxon>Ecdysozoa</taxon>
        <taxon>Arthropoda</taxon>
        <taxon>Chelicerata</taxon>
        <taxon>Arachnida</taxon>
        <taxon>Acari</taxon>
        <taxon>Parasitiformes</taxon>
        <taxon>Ixodida</taxon>
        <taxon>Ixodoidea</taxon>
        <taxon>Ixodidae</taxon>
        <taxon>Haemaphysalinae</taxon>
        <taxon>Haemaphysalis</taxon>
    </lineage>
</organism>